<dbReference type="Proteomes" id="UP000627446">
    <property type="component" value="Unassembled WGS sequence"/>
</dbReference>
<dbReference type="RefSeq" id="WP_186916963.1">
    <property type="nucleotide sequence ID" value="NZ_JACOFZ010000005.1"/>
</dbReference>
<protein>
    <recommendedName>
        <fullName evidence="3">Dienelactone hydrolase domain-containing protein</fullName>
    </recommendedName>
</protein>
<proteinExistence type="predicted"/>
<dbReference type="AlphaFoldDB" id="A0A923HMH4"/>
<organism evidence="1 2">
    <name type="scientific">Undibacterium nitidum</name>
    <dbReference type="NCBI Taxonomy" id="2762298"/>
    <lineage>
        <taxon>Bacteria</taxon>
        <taxon>Pseudomonadati</taxon>
        <taxon>Pseudomonadota</taxon>
        <taxon>Betaproteobacteria</taxon>
        <taxon>Burkholderiales</taxon>
        <taxon>Oxalobacteraceae</taxon>
        <taxon>Undibacterium</taxon>
    </lineage>
</organism>
<evidence type="ECO:0000313" key="2">
    <source>
        <dbReference type="Proteomes" id="UP000627446"/>
    </source>
</evidence>
<comment type="caution">
    <text evidence="1">The sequence shown here is derived from an EMBL/GenBank/DDBJ whole genome shotgun (WGS) entry which is preliminary data.</text>
</comment>
<evidence type="ECO:0000313" key="1">
    <source>
        <dbReference type="EMBL" id="MBC3882340.1"/>
    </source>
</evidence>
<evidence type="ECO:0008006" key="3">
    <source>
        <dbReference type="Google" id="ProtNLM"/>
    </source>
</evidence>
<keyword evidence="2" id="KW-1185">Reference proteome</keyword>
<accession>A0A923HMH4</accession>
<reference evidence="1" key="1">
    <citation type="submission" date="2020-08" db="EMBL/GenBank/DDBJ databases">
        <title>Novel species isolated from subtropical streams in China.</title>
        <authorList>
            <person name="Lu H."/>
        </authorList>
    </citation>
    <scope>NUCLEOTIDE SEQUENCE</scope>
    <source>
        <strain evidence="1">LX22W</strain>
    </source>
</reference>
<name>A0A923HMH4_9BURK</name>
<dbReference type="EMBL" id="JACOFZ010000005">
    <property type="protein sequence ID" value="MBC3882340.1"/>
    <property type="molecule type" value="Genomic_DNA"/>
</dbReference>
<sequence>MSKAVLLLATDVFGETPATASLCRQLPISTKVISPYEGAQQFKTEQQAYERFLAAGGVAAYAEKIQAQLVQTEVQHVLGFGVGGSAWWMKSATNAVQLQSATLFYASRVRHHLDITSACTTHFIFAQHEVAYDAQHLTGKLHRLGHHAEVAKLAKHGFMNSFAAGFSLKLQTYYLELLTQKYQLQQAA</sequence>
<gene>
    <name evidence="1" type="ORF">H8K36_13190</name>
</gene>